<evidence type="ECO:0000313" key="12">
    <source>
        <dbReference type="Proteomes" id="UP001642540"/>
    </source>
</evidence>
<evidence type="ECO:0000256" key="9">
    <source>
        <dbReference type="SAM" id="MobiDB-lite"/>
    </source>
</evidence>
<feature type="transmembrane region" description="Helical" evidence="10">
    <location>
        <begin position="505"/>
        <end position="526"/>
    </location>
</feature>
<keyword evidence="12" id="KW-1185">Reference proteome</keyword>
<feature type="transmembrane region" description="Helical" evidence="10">
    <location>
        <begin position="673"/>
        <end position="698"/>
    </location>
</feature>
<dbReference type="SUPFAM" id="SSF161070">
    <property type="entry name" value="SNF-like"/>
    <property type="match status" value="1"/>
</dbReference>
<feature type="transmembrane region" description="Helical" evidence="10">
    <location>
        <begin position="312"/>
        <end position="330"/>
    </location>
</feature>
<feature type="transmembrane region" description="Helical" evidence="10">
    <location>
        <begin position="614"/>
        <end position="635"/>
    </location>
</feature>
<accession>A0ABP1PKV1</accession>
<evidence type="ECO:0000256" key="6">
    <source>
        <dbReference type="ARBA" id="ARBA00022989"/>
    </source>
</evidence>
<keyword evidence="6 10" id="KW-1133">Transmembrane helix</keyword>
<evidence type="ECO:0000313" key="11">
    <source>
        <dbReference type="EMBL" id="CAL8069860.1"/>
    </source>
</evidence>
<evidence type="ECO:0000256" key="3">
    <source>
        <dbReference type="ARBA" id="ARBA00022448"/>
    </source>
</evidence>
<evidence type="ECO:0000256" key="5">
    <source>
        <dbReference type="ARBA" id="ARBA00022847"/>
    </source>
</evidence>
<evidence type="ECO:0000256" key="4">
    <source>
        <dbReference type="ARBA" id="ARBA00022692"/>
    </source>
</evidence>
<dbReference type="Pfam" id="PF00209">
    <property type="entry name" value="SNF"/>
    <property type="match status" value="2"/>
</dbReference>
<feature type="compositionally biased region" description="Polar residues" evidence="9">
    <location>
        <begin position="57"/>
        <end position="73"/>
    </location>
</feature>
<dbReference type="InterPro" id="IPR037272">
    <property type="entry name" value="SNS_sf"/>
</dbReference>
<feature type="compositionally biased region" description="Low complexity" evidence="9">
    <location>
        <begin position="74"/>
        <end position="93"/>
    </location>
</feature>
<dbReference type="EMBL" id="CAXLJM020000004">
    <property type="protein sequence ID" value="CAL8069860.1"/>
    <property type="molecule type" value="Genomic_DNA"/>
</dbReference>
<dbReference type="PRINTS" id="PR00176">
    <property type="entry name" value="NANEUSMPORT"/>
</dbReference>
<dbReference type="Proteomes" id="UP001642540">
    <property type="component" value="Unassembled WGS sequence"/>
</dbReference>
<name>A0ABP1PKV1_9HEXA</name>
<organism evidence="11 12">
    <name type="scientific">Orchesella dallaii</name>
    <dbReference type="NCBI Taxonomy" id="48710"/>
    <lineage>
        <taxon>Eukaryota</taxon>
        <taxon>Metazoa</taxon>
        <taxon>Ecdysozoa</taxon>
        <taxon>Arthropoda</taxon>
        <taxon>Hexapoda</taxon>
        <taxon>Collembola</taxon>
        <taxon>Entomobryomorpha</taxon>
        <taxon>Entomobryoidea</taxon>
        <taxon>Orchesellidae</taxon>
        <taxon>Orchesellinae</taxon>
        <taxon>Orchesella</taxon>
    </lineage>
</organism>
<feature type="region of interest" description="Disordered" evidence="9">
    <location>
        <begin position="155"/>
        <end position="174"/>
    </location>
</feature>
<gene>
    <name evidence="11" type="ORF">ODALV1_LOCUS966</name>
</gene>
<keyword evidence="4 8" id="KW-0812">Transmembrane</keyword>
<feature type="region of interest" description="Disordered" evidence="9">
    <location>
        <begin position="219"/>
        <end position="250"/>
    </location>
</feature>
<comment type="similarity">
    <text evidence="2 8">Belongs to the sodium:neurotransmitter symporter (SNF) (TC 2.A.22) family.</text>
</comment>
<keyword evidence="5 8" id="KW-0769">Symport</keyword>
<protein>
    <recommendedName>
        <fullName evidence="8">Transporter</fullName>
    </recommendedName>
</protein>
<evidence type="ECO:0000256" key="2">
    <source>
        <dbReference type="ARBA" id="ARBA00006459"/>
    </source>
</evidence>
<feature type="transmembrane region" description="Helical" evidence="10">
    <location>
        <begin position="793"/>
        <end position="811"/>
    </location>
</feature>
<feature type="transmembrane region" description="Helical" evidence="10">
    <location>
        <begin position="831"/>
        <end position="852"/>
    </location>
</feature>
<keyword evidence="3 8" id="KW-0813">Transport</keyword>
<feature type="transmembrane region" description="Helical" evidence="10">
    <location>
        <begin position="585"/>
        <end position="602"/>
    </location>
</feature>
<dbReference type="PANTHER" id="PTHR11616:SF38">
    <property type="entry name" value="SODIUM-DEPENDENT DOPAMINE TRANSPORTER"/>
    <property type="match status" value="1"/>
</dbReference>
<evidence type="ECO:0000256" key="10">
    <source>
        <dbReference type="SAM" id="Phobius"/>
    </source>
</evidence>
<dbReference type="PANTHER" id="PTHR11616">
    <property type="entry name" value="SODIUM/CHLORIDE DEPENDENT TRANSPORTER"/>
    <property type="match status" value="1"/>
</dbReference>
<feature type="transmembrane region" description="Helical" evidence="10">
    <location>
        <begin position="538"/>
        <end position="565"/>
    </location>
</feature>
<comment type="caution">
    <text evidence="11">The sequence shown here is derived from an EMBL/GenBank/DDBJ whole genome shotgun (WGS) entry which is preliminary data.</text>
</comment>
<evidence type="ECO:0000256" key="1">
    <source>
        <dbReference type="ARBA" id="ARBA00004141"/>
    </source>
</evidence>
<feature type="compositionally biased region" description="Polar residues" evidence="9">
    <location>
        <begin position="94"/>
        <end position="105"/>
    </location>
</feature>
<dbReference type="PROSITE" id="PS00610">
    <property type="entry name" value="NA_NEUROTRAN_SYMP_1"/>
    <property type="match status" value="1"/>
</dbReference>
<reference evidence="11 12" key="1">
    <citation type="submission" date="2024-08" db="EMBL/GenBank/DDBJ databases">
        <authorList>
            <person name="Cucini C."/>
            <person name="Frati F."/>
        </authorList>
    </citation>
    <scope>NUCLEOTIDE SEQUENCE [LARGE SCALE GENOMIC DNA]</scope>
</reference>
<evidence type="ECO:0000256" key="8">
    <source>
        <dbReference type="RuleBase" id="RU003732"/>
    </source>
</evidence>
<keyword evidence="7 10" id="KW-0472">Membrane</keyword>
<dbReference type="PROSITE" id="PS50267">
    <property type="entry name" value="NA_NEUROTRAN_SYMP_3"/>
    <property type="match status" value="1"/>
</dbReference>
<feature type="transmembrane region" description="Helical" evidence="10">
    <location>
        <begin position="748"/>
        <end position="772"/>
    </location>
</feature>
<feature type="transmembrane region" description="Helical" evidence="10">
    <location>
        <begin position="351"/>
        <end position="370"/>
    </location>
</feature>
<feature type="transmembrane region" description="Helical" evidence="10">
    <location>
        <begin position="718"/>
        <end position="736"/>
    </location>
</feature>
<comment type="subcellular location">
    <subcellularLocation>
        <location evidence="1">Membrane</location>
        <topology evidence="1">Multi-pass membrane protein</topology>
    </subcellularLocation>
</comment>
<dbReference type="InterPro" id="IPR000175">
    <property type="entry name" value="Na/ntran_symport"/>
</dbReference>
<evidence type="ECO:0000256" key="7">
    <source>
        <dbReference type="ARBA" id="ARBA00023136"/>
    </source>
</evidence>
<feature type="region of interest" description="Disordered" evidence="9">
    <location>
        <begin position="1"/>
        <end position="105"/>
    </location>
</feature>
<proteinExistence type="inferred from homology"/>
<sequence>MPRVEPIKVIENPLASVTGGDDLGEGMSEARIPLLRHSLKRHSSPTTTTIEEKRGPISSSGNAFPVTSATEAAQQQQQQPGRSSSSQIISFGSNDLSPISGNPPSRTAALPGKYILGSTSVHRGTAGSVVVVSDKEGGKPISGYLPIDPLLISTSSPSTAPVPGGSHQSRSNSQSCFQDDGYCIAVTKNSEGSSVDSSLVKVSRIGNPKKHVIAETMMMGNVDDPGGGGDSTGGSRSHGKRSSGGGGSGLDLNLSSSTLRPIEDGLDGDVDGDRETWSQGLDFLLSIIGFAVDLANVWRFPYFCYKNGGGAFLIPYFLMLALSAIPVFYMELLLGQSIRQGPISMWKICPLFKGVGYCAVTVSYFVSFYYNTIMGWSLHFTISSLSSPLPWTSCNNTWNTDSCYSPEVMSEEELMYIDNSSASAFSHDNEDYRMKSRMTESQWNGSNLYREEFFPGENGSHLTPYSRDGGGNRQRNGTSPASEYFRNCVLEMGNHDIDNLGSPKLDLLVCLAVIYCLLYVILFRGIRSTGKVVYVTALLPYLVMLILLIRGVMLEGAVDGIYYYLVPNMTKLWEIGVWSDAAKQIFFSSGAGFGVHLTYASYNNFHNNCYRDCIVTSCVNCFTSIFSGFVIFTFLGSMAHRQGRKIEEVVSVGPGLVFEVYPEAVGTLPGAKFWSILFFIMLIMLGIDSAMGGLECVITGITDEFKTFFKKKKHGRECFMFFCVLISFLIGIINVTRGGMYTFQFLDTYAAGSSLLLSVLFEILAVSWVYGLDQLCKDAEAMLGFAPGLYWRICWKFVSPALIAIIIVLDLCTAEELTYEGYRYPDWAQTFGYIFTFIPITFVPIIGFIEFMSFPGDCMTKLSYSITPVSEHAALKAGQRNKRFQSHHWSYFR</sequence>